<sequence>MFTPEHAAREQPPDVRKPSQSYVDNYIAHRGNPVTTSPTAPASSTTPRGRMKRNFYQLEETCPGHYYPKLHEVDPGTMLLMRRLLLVLCFLQVTFSLSILYLTYALKFQHDALNELFTYGFASLCAFAGIFGLVGTCFNSRSMLLFFYINQLWGLSNVGTFFVMDLVSNEQSFTACRLYHHGELTRQQLDDSNLDCDEFERSSYWMIVSLSTLLAQLWFSCFLSKLYSEKIQDRANDASDKALIDFVWHRRREMWVQLERFEDVVQRQFEELRVSLVHRHSQGGRPQPPMAPSTTPSLR</sequence>
<dbReference type="AlphaFoldDB" id="A0AB34IKC8"/>
<comment type="caution">
    <text evidence="3">The sequence shown here is derived from an EMBL/GenBank/DDBJ whole genome shotgun (WGS) entry which is preliminary data.</text>
</comment>
<proteinExistence type="predicted"/>
<protein>
    <submittedName>
        <fullName evidence="3">Uncharacterized protein</fullName>
    </submittedName>
</protein>
<name>A0AB34IKC8_PRYPA</name>
<organism evidence="3 4">
    <name type="scientific">Prymnesium parvum</name>
    <name type="common">Toxic golden alga</name>
    <dbReference type="NCBI Taxonomy" id="97485"/>
    <lineage>
        <taxon>Eukaryota</taxon>
        <taxon>Haptista</taxon>
        <taxon>Haptophyta</taxon>
        <taxon>Prymnesiophyceae</taxon>
        <taxon>Prymnesiales</taxon>
        <taxon>Prymnesiaceae</taxon>
        <taxon>Prymnesium</taxon>
    </lineage>
</organism>
<feature type="transmembrane region" description="Helical" evidence="2">
    <location>
        <begin position="84"/>
        <end position="104"/>
    </location>
</feature>
<dbReference type="Proteomes" id="UP001515480">
    <property type="component" value="Unassembled WGS sequence"/>
</dbReference>
<keyword evidence="2" id="KW-0812">Transmembrane</keyword>
<dbReference type="EMBL" id="JBGBPQ010000023">
    <property type="protein sequence ID" value="KAL1500403.1"/>
    <property type="molecule type" value="Genomic_DNA"/>
</dbReference>
<evidence type="ECO:0000313" key="3">
    <source>
        <dbReference type="EMBL" id="KAL1500403.1"/>
    </source>
</evidence>
<feature type="region of interest" description="Disordered" evidence="1">
    <location>
        <begin position="29"/>
        <end position="49"/>
    </location>
</feature>
<evidence type="ECO:0000313" key="4">
    <source>
        <dbReference type="Proteomes" id="UP001515480"/>
    </source>
</evidence>
<feature type="compositionally biased region" description="Low complexity" evidence="1">
    <location>
        <begin position="35"/>
        <end position="47"/>
    </location>
</feature>
<keyword evidence="4" id="KW-1185">Reference proteome</keyword>
<feature type="region of interest" description="Disordered" evidence="1">
    <location>
        <begin position="278"/>
        <end position="299"/>
    </location>
</feature>
<accession>A0AB34IKC8</accession>
<feature type="transmembrane region" description="Helical" evidence="2">
    <location>
        <begin position="204"/>
        <end position="224"/>
    </location>
</feature>
<feature type="transmembrane region" description="Helical" evidence="2">
    <location>
        <begin position="145"/>
        <end position="164"/>
    </location>
</feature>
<gene>
    <name evidence="3" type="ORF">AB1Y20_013060</name>
</gene>
<evidence type="ECO:0000256" key="1">
    <source>
        <dbReference type="SAM" id="MobiDB-lite"/>
    </source>
</evidence>
<reference evidence="3 4" key="1">
    <citation type="journal article" date="2024" name="Science">
        <title>Giant polyketide synthase enzymes in the biosynthesis of giant marine polyether toxins.</title>
        <authorList>
            <person name="Fallon T.R."/>
            <person name="Shende V.V."/>
            <person name="Wierzbicki I.H."/>
            <person name="Pendleton A.L."/>
            <person name="Watervoot N.F."/>
            <person name="Auber R.P."/>
            <person name="Gonzalez D.J."/>
            <person name="Wisecaver J.H."/>
            <person name="Moore B.S."/>
        </authorList>
    </citation>
    <scope>NUCLEOTIDE SEQUENCE [LARGE SCALE GENOMIC DNA]</scope>
    <source>
        <strain evidence="3 4">12B1</strain>
    </source>
</reference>
<feature type="transmembrane region" description="Helical" evidence="2">
    <location>
        <begin position="116"/>
        <end position="138"/>
    </location>
</feature>
<keyword evidence="2" id="KW-0472">Membrane</keyword>
<keyword evidence="2" id="KW-1133">Transmembrane helix</keyword>
<evidence type="ECO:0000256" key="2">
    <source>
        <dbReference type="SAM" id="Phobius"/>
    </source>
</evidence>